<evidence type="ECO:0000256" key="3">
    <source>
        <dbReference type="ARBA" id="ARBA00022692"/>
    </source>
</evidence>
<dbReference type="GeneID" id="36340764"/>
<evidence type="ECO:0000256" key="8">
    <source>
        <dbReference type="SAM" id="Phobius"/>
    </source>
</evidence>
<dbReference type="RefSeq" id="XP_024351247.1">
    <property type="nucleotide sequence ID" value="XM_024494298.1"/>
</dbReference>
<dbReference type="KEGG" id="egl:EGR_05049"/>
<evidence type="ECO:0000256" key="5">
    <source>
        <dbReference type="ARBA" id="ARBA00023136"/>
    </source>
</evidence>
<dbReference type="PANTHER" id="PTHR42643">
    <property type="entry name" value="IONOTROPIC RECEPTOR 20A-RELATED"/>
    <property type="match status" value="1"/>
</dbReference>
<comment type="caution">
    <text evidence="10">The sequence shown here is derived from an EMBL/GenBank/DDBJ whole genome shotgun (WGS) entry which is preliminary data.</text>
</comment>
<evidence type="ECO:0000256" key="4">
    <source>
        <dbReference type="ARBA" id="ARBA00022989"/>
    </source>
</evidence>
<accession>W6UGF4</accession>
<keyword evidence="6 10" id="KW-0675">Receptor</keyword>
<evidence type="ECO:0000259" key="9">
    <source>
        <dbReference type="Pfam" id="PF00060"/>
    </source>
</evidence>
<dbReference type="GO" id="GO:0050906">
    <property type="term" value="P:detection of stimulus involved in sensory perception"/>
    <property type="evidence" value="ECO:0007669"/>
    <property type="project" value="UniProtKB-ARBA"/>
</dbReference>
<feature type="transmembrane region" description="Helical" evidence="8">
    <location>
        <begin position="358"/>
        <end position="377"/>
    </location>
</feature>
<proteinExistence type="predicted"/>
<dbReference type="Gene3D" id="3.40.190.10">
    <property type="entry name" value="Periplasmic binding protein-like II"/>
    <property type="match status" value="1"/>
</dbReference>
<evidence type="ECO:0000313" key="10">
    <source>
        <dbReference type="EMBL" id="EUB60051.1"/>
    </source>
</evidence>
<sequence>MHCVSIENALDIETFQFLEQKVGQFLLYQLRDFASVEDALSKILVDGANVIVLNVGQQAALKLLEKAQEKNILQQPFYWLVFNAVIEFSTNGRFTEFPELSAIPKPITPKDLIFRDTAVVGLQRLARLLSKTVPNDITLITSTRDGMENTVIQQKWKFYSYVDTNFDSRSAYEVTVLTNGSIVASFQALKQPPSGELLLNRMRSKPFRLGTIKVPPVITEETDKNGAVTVSGPEIVLAKALLNRLNVSYNITLFDLGVGEEVDGRWTGIFGLLEEWDIDLLVGPFSETWDRSKSFLSTSPIRSITYNYMYLRPSLKASLQIFQFVVAFDGYTWLLIFITAALFAGALTLLHKISPNTLSYTIHPSMLFVFGYLFQGVRTRPPSQASSQILIVVWWFFCLVLVIAFCANYAAYRSFTALQTLPTTVFALLHQEYYKYAYINGSNMNMEMSVSLDPSIYALYTEINTKYKDVIPPNRSAGVDKVIKPMPNGPIERQDRVEPSFNGLGRGYEEQLAGVNRQCGATFKAKALEAMRNPLVNWSDYSVEFASAFGIFIVILIGLVIVLIVFIVEFCLDVYKKPEQGQ</sequence>
<evidence type="ECO:0000256" key="6">
    <source>
        <dbReference type="ARBA" id="ARBA00023170"/>
    </source>
</evidence>
<keyword evidence="4 8" id="KW-1133">Transmembrane helix</keyword>
<dbReference type="Pfam" id="PF00060">
    <property type="entry name" value="Lig_chan"/>
    <property type="match status" value="1"/>
</dbReference>
<feature type="transmembrane region" description="Helical" evidence="8">
    <location>
        <begin position="545"/>
        <end position="572"/>
    </location>
</feature>
<evidence type="ECO:0000256" key="7">
    <source>
        <dbReference type="ARBA" id="ARBA00023180"/>
    </source>
</evidence>
<reference evidence="10 11" key="1">
    <citation type="journal article" date="2013" name="Nat. Genet.">
        <title>The genome of the hydatid tapeworm Echinococcus granulosus.</title>
        <authorList>
            <person name="Zheng H."/>
            <person name="Zhang W."/>
            <person name="Zhang L."/>
            <person name="Zhang Z."/>
            <person name="Li J."/>
            <person name="Lu G."/>
            <person name="Zhu Y."/>
            <person name="Wang Y."/>
            <person name="Huang Y."/>
            <person name="Liu J."/>
            <person name="Kang H."/>
            <person name="Chen J."/>
            <person name="Wang L."/>
            <person name="Chen A."/>
            <person name="Yu S."/>
            <person name="Gao Z."/>
            <person name="Jin L."/>
            <person name="Gu W."/>
            <person name="Wang Z."/>
            <person name="Zhao L."/>
            <person name="Shi B."/>
            <person name="Wen H."/>
            <person name="Lin R."/>
            <person name="Jones M.K."/>
            <person name="Brejova B."/>
            <person name="Vinar T."/>
            <person name="Zhao G."/>
            <person name="McManus D.P."/>
            <person name="Chen Z."/>
            <person name="Zhou Y."/>
            <person name="Wang S."/>
        </authorList>
    </citation>
    <scope>NUCLEOTIDE SEQUENCE [LARGE SCALE GENOMIC DNA]</scope>
</reference>
<keyword evidence="11" id="KW-1185">Reference proteome</keyword>
<evidence type="ECO:0000313" key="11">
    <source>
        <dbReference type="Proteomes" id="UP000019149"/>
    </source>
</evidence>
<keyword evidence="5 8" id="KW-0472">Membrane</keyword>
<evidence type="ECO:0000256" key="2">
    <source>
        <dbReference type="ARBA" id="ARBA00022475"/>
    </source>
</evidence>
<gene>
    <name evidence="10" type="ORF">EGR_05049</name>
</gene>
<dbReference type="OMA" id="VFIVEFC"/>
<dbReference type="EMBL" id="APAU02000035">
    <property type="protein sequence ID" value="EUB60051.1"/>
    <property type="molecule type" value="Genomic_DNA"/>
</dbReference>
<keyword evidence="2" id="KW-1003">Cell membrane</keyword>
<dbReference type="InterPro" id="IPR001320">
    <property type="entry name" value="Iontro_rcpt_C"/>
</dbReference>
<evidence type="ECO:0000256" key="1">
    <source>
        <dbReference type="ARBA" id="ARBA00004651"/>
    </source>
</evidence>
<dbReference type="PANTHER" id="PTHR42643:SF24">
    <property type="entry name" value="IONOTROPIC RECEPTOR 60A"/>
    <property type="match status" value="1"/>
</dbReference>
<name>W6UGF4_ECHGR</name>
<dbReference type="CTD" id="36340764"/>
<protein>
    <submittedName>
        <fullName evidence="10">Glutamate receptor U1</fullName>
    </submittedName>
</protein>
<feature type="transmembrane region" description="Helical" evidence="8">
    <location>
        <begin position="389"/>
        <end position="412"/>
    </location>
</feature>
<comment type="subcellular location">
    <subcellularLocation>
        <location evidence="1">Cell membrane</location>
        <topology evidence="1">Multi-pass membrane protein</topology>
    </subcellularLocation>
</comment>
<dbReference type="GO" id="GO:0005886">
    <property type="term" value="C:plasma membrane"/>
    <property type="evidence" value="ECO:0007669"/>
    <property type="project" value="UniProtKB-SubCell"/>
</dbReference>
<keyword evidence="3 8" id="KW-0812">Transmembrane</keyword>
<feature type="transmembrane region" description="Helical" evidence="8">
    <location>
        <begin position="321"/>
        <end position="346"/>
    </location>
</feature>
<dbReference type="AlphaFoldDB" id="W6UGF4"/>
<dbReference type="OrthoDB" id="9997229at2759"/>
<feature type="domain" description="Ionotropic glutamate receptor C-terminal" evidence="9">
    <location>
        <begin position="332"/>
        <end position="559"/>
    </location>
</feature>
<dbReference type="InterPro" id="IPR052192">
    <property type="entry name" value="Insect_Ionotropic_Sensory_Rcpt"/>
</dbReference>
<organism evidence="10 11">
    <name type="scientific">Echinococcus granulosus</name>
    <name type="common">Hydatid tapeworm</name>
    <dbReference type="NCBI Taxonomy" id="6210"/>
    <lineage>
        <taxon>Eukaryota</taxon>
        <taxon>Metazoa</taxon>
        <taxon>Spiralia</taxon>
        <taxon>Lophotrochozoa</taxon>
        <taxon>Platyhelminthes</taxon>
        <taxon>Cestoda</taxon>
        <taxon>Eucestoda</taxon>
        <taxon>Cyclophyllidea</taxon>
        <taxon>Taeniidae</taxon>
        <taxon>Echinococcus</taxon>
        <taxon>Echinococcus granulosus group</taxon>
    </lineage>
</organism>
<dbReference type="SUPFAM" id="SSF53850">
    <property type="entry name" value="Periplasmic binding protein-like II"/>
    <property type="match status" value="1"/>
</dbReference>
<dbReference type="GO" id="GO:0015276">
    <property type="term" value="F:ligand-gated monoatomic ion channel activity"/>
    <property type="evidence" value="ECO:0007669"/>
    <property type="project" value="InterPro"/>
</dbReference>
<dbReference type="Gene3D" id="1.10.287.70">
    <property type="match status" value="1"/>
</dbReference>
<keyword evidence="7" id="KW-0325">Glycoprotein</keyword>
<dbReference type="Proteomes" id="UP000019149">
    <property type="component" value="Unassembled WGS sequence"/>
</dbReference>